<evidence type="ECO:0000256" key="3">
    <source>
        <dbReference type="ARBA" id="ARBA00023274"/>
    </source>
</evidence>
<dbReference type="Gene3D" id="3.30.1370.30">
    <property type="match status" value="1"/>
</dbReference>
<dbReference type="HAMAP" id="MF_01302_B">
    <property type="entry name" value="Ribosomal_uS8_B"/>
    <property type="match status" value="1"/>
</dbReference>
<dbReference type="InterPro" id="IPR000630">
    <property type="entry name" value="Ribosomal_uS8"/>
</dbReference>
<dbReference type="AlphaFoldDB" id="A0A1J4UAX9"/>
<dbReference type="NCBIfam" id="NF001109">
    <property type="entry name" value="PRK00136.1"/>
    <property type="match status" value="1"/>
</dbReference>
<comment type="function">
    <text evidence="5">One of the primary rRNA binding proteins, it binds directly to 16S rRNA central domain where it helps coordinate assembly of the platform of the 30S subunit.</text>
</comment>
<sequence length="129" mass="14234">MMTDPIADMLTRIRNAQVARKSVIEIPFSKVKFMIGKILLAQSYITEISKVEGPKPVLAIVLKYHGKAPAITSIKRESKPGHRVYRRAEELPNILNGFGFAIVSTSQGMMTVKEAKEKGIGGEVVCSIY</sequence>
<dbReference type="Pfam" id="PF00410">
    <property type="entry name" value="Ribosomal_S8"/>
    <property type="match status" value="1"/>
</dbReference>
<dbReference type="GO" id="GO:0005737">
    <property type="term" value="C:cytoplasm"/>
    <property type="evidence" value="ECO:0007669"/>
    <property type="project" value="UniProtKB-ARBA"/>
</dbReference>
<keyword evidence="3 5" id="KW-0687">Ribonucleoprotein</keyword>
<comment type="subunit">
    <text evidence="5">Part of the 30S ribosomal subunit. Contacts proteins S5 and S12.</text>
</comment>
<gene>
    <name evidence="5" type="primary">rpsH</name>
    <name evidence="7" type="ORF">AUJ23_00400</name>
</gene>
<protein>
    <recommendedName>
        <fullName evidence="4 5">Small ribosomal subunit protein uS8</fullName>
    </recommendedName>
</protein>
<dbReference type="SUPFAM" id="SSF56047">
    <property type="entry name" value="Ribosomal protein S8"/>
    <property type="match status" value="1"/>
</dbReference>
<comment type="similarity">
    <text evidence="1 5 6">Belongs to the universal ribosomal protein uS8 family.</text>
</comment>
<dbReference type="GO" id="GO:1990904">
    <property type="term" value="C:ribonucleoprotein complex"/>
    <property type="evidence" value="ECO:0007669"/>
    <property type="project" value="UniProtKB-KW"/>
</dbReference>
<evidence type="ECO:0000256" key="6">
    <source>
        <dbReference type="RuleBase" id="RU003660"/>
    </source>
</evidence>
<dbReference type="GO" id="GO:0003735">
    <property type="term" value="F:structural constituent of ribosome"/>
    <property type="evidence" value="ECO:0007669"/>
    <property type="project" value="InterPro"/>
</dbReference>
<reference evidence="7 8" key="1">
    <citation type="journal article" date="2016" name="Environ. Microbiol.">
        <title>Genomic resolution of a cold subsurface aquifer community provides metabolic insights for novel microbes adapted to high CO concentrations.</title>
        <authorList>
            <person name="Probst A.J."/>
            <person name="Castelle C.J."/>
            <person name="Singh A."/>
            <person name="Brown C.T."/>
            <person name="Anantharaman K."/>
            <person name="Sharon I."/>
            <person name="Hug L.A."/>
            <person name="Burstein D."/>
            <person name="Emerson J.B."/>
            <person name="Thomas B.C."/>
            <person name="Banfield J.F."/>
        </authorList>
    </citation>
    <scope>NUCLEOTIDE SEQUENCE [LARGE SCALE GENOMIC DNA]</scope>
    <source>
        <strain evidence="7">CG1_02_32_51</strain>
    </source>
</reference>
<dbReference type="EMBL" id="MNVC01000005">
    <property type="protein sequence ID" value="OIO20433.1"/>
    <property type="molecule type" value="Genomic_DNA"/>
</dbReference>
<organism evidence="7 8">
    <name type="scientific">Candidatus Magasanikbacteria bacterium CG1_02_32_51</name>
    <dbReference type="NCBI Taxonomy" id="1805238"/>
    <lineage>
        <taxon>Bacteria</taxon>
        <taxon>Candidatus Magasanikiibacteriota</taxon>
    </lineage>
</organism>
<name>A0A1J4UAX9_9BACT</name>
<comment type="caution">
    <text evidence="7">The sequence shown here is derived from an EMBL/GenBank/DDBJ whole genome shotgun (WGS) entry which is preliminary data.</text>
</comment>
<dbReference type="InterPro" id="IPR035987">
    <property type="entry name" value="Ribosomal_uS8_sf"/>
</dbReference>
<keyword evidence="2 5" id="KW-0689">Ribosomal protein</keyword>
<evidence type="ECO:0000256" key="5">
    <source>
        <dbReference type="HAMAP-Rule" id="MF_01302"/>
    </source>
</evidence>
<dbReference type="InterPro" id="IPR047863">
    <property type="entry name" value="Ribosomal_uS8_CS"/>
</dbReference>
<dbReference type="STRING" id="1805238.AUJ23_00400"/>
<dbReference type="GO" id="GO:0006412">
    <property type="term" value="P:translation"/>
    <property type="evidence" value="ECO:0007669"/>
    <property type="project" value="UniProtKB-UniRule"/>
</dbReference>
<proteinExistence type="inferred from homology"/>
<evidence type="ECO:0000256" key="2">
    <source>
        <dbReference type="ARBA" id="ARBA00022980"/>
    </source>
</evidence>
<evidence type="ECO:0000313" key="7">
    <source>
        <dbReference type="EMBL" id="OIO20433.1"/>
    </source>
</evidence>
<evidence type="ECO:0000256" key="1">
    <source>
        <dbReference type="ARBA" id="ARBA00006471"/>
    </source>
</evidence>
<evidence type="ECO:0000313" key="8">
    <source>
        <dbReference type="Proteomes" id="UP000181941"/>
    </source>
</evidence>
<keyword evidence="5" id="KW-0694">RNA-binding</keyword>
<dbReference type="Proteomes" id="UP000181941">
    <property type="component" value="Unassembled WGS sequence"/>
</dbReference>
<dbReference type="Gene3D" id="3.30.1490.10">
    <property type="match status" value="1"/>
</dbReference>
<keyword evidence="5" id="KW-0699">rRNA-binding</keyword>
<dbReference type="PANTHER" id="PTHR11758">
    <property type="entry name" value="40S RIBOSOMAL PROTEIN S15A"/>
    <property type="match status" value="1"/>
</dbReference>
<evidence type="ECO:0000256" key="4">
    <source>
        <dbReference type="ARBA" id="ARBA00035258"/>
    </source>
</evidence>
<dbReference type="PROSITE" id="PS00053">
    <property type="entry name" value="RIBOSOMAL_S8"/>
    <property type="match status" value="1"/>
</dbReference>
<dbReference type="GO" id="GO:0019843">
    <property type="term" value="F:rRNA binding"/>
    <property type="evidence" value="ECO:0007669"/>
    <property type="project" value="UniProtKB-UniRule"/>
</dbReference>
<dbReference type="GO" id="GO:0005840">
    <property type="term" value="C:ribosome"/>
    <property type="evidence" value="ECO:0007669"/>
    <property type="project" value="UniProtKB-KW"/>
</dbReference>
<dbReference type="FunFam" id="3.30.1490.10:FF:000001">
    <property type="entry name" value="30S ribosomal protein S8"/>
    <property type="match status" value="1"/>
</dbReference>
<accession>A0A1J4UAX9</accession>